<dbReference type="Proteomes" id="UP001143545">
    <property type="component" value="Unassembled WGS sequence"/>
</dbReference>
<gene>
    <name evidence="4" type="ORF">NBRC110019_04850</name>
</gene>
<proteinExistence type="predicted"/>
<name>A0A9W6B314_9FLAO</name>
<evidence type="ECO:0000313" key="4">
    <source>
        <dbReference type="EMBL" id="GLB51446.1"/>
    </source>
</evidence>
<keyword evidence="5" id="KW-1185">Reference proteome</keyword>
<evidence type="ECO:0000259" key="2">
    <source>
        <dbReference type="Pfam" id="PF14292"/>
    </source>
</evidence>
<dbReference type="InterPro" id="IPR025970">
    <property type="entry name" value="SusE"/>
</dbReference>
<feature type="chain" id="PRO_5040939336" description="SusE outer membrane protein domain-containing protein" evidence="1">
    <location>
        <begin position="23"/>
        <end position="342"/>
    </location>
</feature>
<feature type="domain" description="SusE outer membrane protein" evidence="2">
    <location>
        <begin position="23"/>
        <end position="129"/>
    </location>
</feature>
<organism evidence="4 5">
    <name type="scientific">Neptunitalea chrysea</name>
    <dbReference type="NCBI Taxonomy" id="1647581"/>
    <lineage>
        <taxon>Bacteria</taxon>
        <taxon>Pseudomonadati</taxon>
        <taxon>Bacteroidota</taxon>
        <taxon>Flavobacteriia</taxon>
        <taxon>Flavobacteriales</taxon>
        <taxon>Flavobacteriaceae</taxon>
        <taxon>Neptunitalea</taxon>
    </lineage>
</organism>
<accession>A0A9W6B314</accession>
<comment type="caution">
    <text evidence="4">The sequence shown here is derived from an EMBL/GenBank/DDBJ whole genome shotgun (WGS) entry which is preliminary data.</text>
</comment>
<dbReference type="Pfam" id="PF16411">
    <property type="entry name" value="SusF_SusE"/>
    <property type="match status" value="1"/>
</dbReference>
<feature type="signal peptide" evidence="1">
    <location>
        <begin position="1"/>
        <end position="22"/>
    </location>
</feature>
<keyword evidence="1" id="KW-0732">Signal</keyword>
<evidence type="ECO:0008006" key="6">
    <source>
        <dbReference type="Google" id="ProtNLM"/>
    </source>
</evidence>
<evidence type="ECO:0000313" key="5">
    <source>
        <dbReference type="Proteomes" id="UP001143545"/>
    </source>
</evidence>
<dbReference type="EMBL" id="BRVP01000003">
    <property type="protein sequence ID" value="GLB51446.1"/>
    <property type="molecule type" value="Genomic_DNA"/>
</dbReference>
<dbReference type="PROSITE" id="PS51257">
    <property type="entry name" value="PROKAR_LIPOPROTEIN"/>
    <property type="match status" value="1"/>
</dbReference>
<feature type="domain" description="Outer membrane protein SusF/SusE-like C-terminal" evidence="3">
    <location>
        <begin position="164"/>
        <end position="247"/>
    </location>
</feature>
<evidence type="ECO:0000256" key="1">
    <source>
        <dbReference type="SAM" id="SignalP"/>
    </source>
</evidence>
<dbReference type="Pfam" id="PF14292">
    <property type="entry name" value="SusE"/>
    <property type="match status" value="1"/>
</dbReference>
<evidence type="ECO:0000259" key="3">
    <source>
        <dbReference type="Pfam" id="PF16411"/>
    </source>
</evidence>
<dbReference type="CDD" id="cd12956">
    <property type="entry name" value="CBM_SusE-F_like"/>
    <property type="match status" value="2"/>
</dbReference>
<sequence>MKNLYKIVIGVFAIFLSTTACDDDKDIVVLDSENASIELTSTQSELELIEEIASYDIVTFNWTDPDVGFDASLDYTIYVDVSDNDFASAVTLSAGTSKTYTMVTEDLNSILVNTFELTTEEAVSIDVKVEGSLSAYTDPIVSNTTTLTVTPYSTEMDLSTTWGVVGSATTNGWDGPDLPFWQTGTDNVYVAYVTLADGEIKFRENNEWTNNYGDTGVDGTLDSGGDNIAVTAGSYKITINLNDLTYTMETYTWGLVGSATTNGWNGPDMVMEYDGTIDAWTITATLVDGEIKFRLNNDWGLNYGDSGADGTLDNGGDNIAVSAGTYLITMYLTNGTYTIDTP</sequence>
<protein>
    <recommendedName>
        <fullName evidence="6">SusE outer membrane protein domain-containing protein</fullName>
    </recommendedName>
</protein>
<dbReference type="AlphaFoldDB" id="A0A9W6B314"/>
<dbReference type="RefSeq" id="WP_281752000.1">
    <property type="nucleotide sequence ID" value="NZ_BRVP01000003.1"/>
</dbReference>
<reference evidence="4" key="1">
    <citation type="submission" date="2022-07" db="EMBL/GenBank/DDBJ databases">
        <title>Taxonomy of Novel Oxalotrophic and Methylotrophic Bacteria.</title>
        <authorList>
            <person name="Sahin N."/>
            <person name="Tani A."/>
        </authorList>
    </citation>
    <scope>NUCLEOTIDE SEQUENCE</scope>
    <source>
        <strain evidence="4">AM327</strain>
    </source>
</reference>
<dbReference type="Gene3D" id="2.60.40.3620">
    <property type="match status" value="2"/>
</dbReference>
<dbReference type="InterPro" id="IPR032187">
    <property type="entry name" value="SusF/SusE-like_C"/>
</dbReference>